<keyword evidence="2" id="KW-0456">Lyase</keyword>
<dbReference type="GO" id="GO:0016831">
    <property type="term" value="F:carboxy-lyase activity"/>
    <property type="evidence" value="ECO:0007669"/>
    <property type="project" value="UniProtKB-KW"/>
</dbReference>
<organism evidence="3 4">
    <name type="scientific">Striga hermonthica</name>
    <name type="common">Purple witchweed</name>
    <name type="synonym">Buchnera hermonthica</name>
    <dbReference type="NCBI Taxonomy" id="68872"/>
    <lineage>
        <taxon>Eukaryota</taxon>
        <taxon>Viridiplantae</taxon>
        <taxon>Streptophyta</taxon>
        <taxon>Embryophyta</taxon>
        <taxon>Tracheophyta</taxon>
        <taxon>Spermatophyta</taxon>
        <taxon>Magnoliopsida</taxon>
        <taxon>eudicotyledons</taxon>
        <taxon>Gunneridae</taxon>
        <taxon>Pentapetalae</taxon>
        <taxon>asterids</taxon>
        <taxon>lamiids</taxon>
        <taxon>Lamiales</taxon>
        <taxon>Orobanchaceae</taxon>
        <taxon>Buchnereae</taxon>
        <taxon>Striga</taxon>
    </lineage>
</organism>
<protein>
    <submittedName>
        <fullName evidence="3">Serine decarboxylase</fullName>
    </submittedName>
</protein>
<dbReference type="PANTHER" id="PTHR46101">
    <property type="match status" value="1"/>
</dbReference>
<dbReference type="InterPro" id="IPR015424">
    <property type="entry name" value="PyrdxlP-dep_Trfase"/>
</dbReference>
<reference evidence="3" key="1">
    <citation type="submission" date="2019-12" db="EMBL/GenBank/DDBJ databases">
        <authorList>
            <person name="Scholes J."/>
        </authorList>
    </citation>
    <scope>NUCLEOTIDE SEQUENCE</scope>
</reference>
<keyword evidence="4" id="KW-1185">Reference proteome</keyword>
<name>A0A9N7RNI0_STRHE</name>
<dbReference type="InterPro" id="IPR015421">
    <property type="entry name" value="PyrdxlP-dep_Trfase_major"/>
</dbReference>
<evidence type="ECO:0000313" key="4">
    <source>
        <dbReference type="Proteomes" id="UP001153555"/>
    </source>
</evidence>
<comment type="similarity">
    <text evidence="1">Belongs to the group II decarboxylase family.</text>
</comment>
<dbReference type="AlphaFoldDB" id="A0A9N7RNI0"/>
<comment type="caution">
    <text evidence="3">The sequence shown here is derived from an EMBL/GenBank/DDBJ whole genome shotgun (WGS) entry which is preliminary data.</text>
</comment>
<evidence type="ECO:0000313" key="3">
    <source>
        <dbReference type="EMBL" id="CAA0838315.1"/>
    </source>
</evidence>
<evidence type="ECO:0000256" key="1">
    <source>
        <dbReference type="ARBA" id="ARBA00009533"/>
    </source>
</evidence>
<dbReference type="EMBL" id="CACSLK010030875">
    <property type="protein sequence ID" value="CAA0838315.1"/>
    <property type="molecule type" value="Genomic_DNA"/>
</dbReference>
<gene>
    <name evidence="3" type="ORF">SHERM_04923</name>
</gene>
<dbReference type="SUPFAM" id="SSF53383">
    <property type="entry name" value="PLP-dependent transferases"/>
    <property type="match status" value="1"/>
</dbReference>
<proteinExistence type="inferred from homology"/>
<dbReference type="Proteomes" id="UP001153555">
    <property type="component" value="Unassembled WGS sequence"/>
</dbReference>
<dbReference type="InterPro" id="IPR051151">
    <property type="entry name" value="Group_II_Decarboxylase"/>
</dbReference>
<dbReference type="PANTHER" id="PTHR46101:SF9">
    <property type="entry name" value="HISTIDINE DECARBOXYLASE"/>
    <property type="match status" value="1"/>
</dbReference>
<accession>A0A9N7RNI0</accession>
<sequence>MFSFKKPIGSVIVSAHKLLGSPMACGVHMTRKRYIKAISKNIKYIETIDNTISGSRNGHTSVFIWEGISCMLNEPGFVVVFERPLSFEFVRKWQLSTQGDMAHVVVMPHRSSMMASMAFSSLYTAPLHSLALSNLQLNCKSGCLTFLDLSNRSSIGSSKSTFSRDGLSNLSPIVSGFLLRVSKFRFCLRQG</sequence>
<keyword evidence="2" id="KW-0210">Decarboxylase</keyword>
<evidence type="ECO:0000256" key="2">
    <source>
        <dbReference type="ARBA" id="ARBA00022793"/>
    </source>
</evidence>
<dbReference type="OrthoDB" id="2161780at2759"/>
<dbReference type="Gene3D" id="3.40.640.10">
    <property type="entry name" value="Type I PLP-dependent aspartate aminotransferase-like (Major domain)"/>
    <property type="match status" value="1"/>
</dbReference>